<dbReference type="AlphaFoldDB" id="A0A183EDM0"/>
<dbReference type="GO" id="GO:0007264">
    <property type="term" value="P:small GTPase-mediated signal transduction"/>
    <property type="evidence" value="ECO:0007669"/>
    <property type="project" value="InterPro"/>
</dbReference>
<dbReference type="GO" id="GO:0005085">
    <property type="term" value="F:guanyl-nucleotide exchange factor activity"/>
    <property type="evidence" value="ECO:0007669"/>
    <property type="project" value="InterPro"/>
</dbReference>
<dbReference type="PANTHER" id="PTHR23317:SF26">
    <property type="entry name" value="ZIZIMIN, ISOFORM K"/>
    <property type="match status" value="1"/>
</dbReference>
<keyword evidence="4" id="KW-1185">Reference proteome</keyword>
<dbReference type="PANTHER" id="PTHR23317">
    <property type="entry name" value="DEDICATOR OF CYTOKINESIS DOCK"/>
    <property type="match status" value="1"/>
</dbReference>
<name>A0A183EDM0_9BILA</name>
<feature type="domain" description="Dedicator of cytokinesis C/D N-terminal" evidence="2">
    <location>
        <begin position="74"/>
        <end position="187"/>
    </location>
</feature>
<dbReference type="Proteomes" id="UP000271098">
    <property type="component" value="Unassembled WGS sequence"/>
</dbReference>
<dbReference type="InterPro" id="IPR026791">
    <property type="entry name" value="DOCK"/>
</dbReference>
<sequence>MKGLPHRHDDRRSVVSGSSAGSSTLAETSSQRTTGGHLRNSFDLLVFGRIRLISDDFDALAHEFLASSERKCPLAEPLDYEKFLTENSAVLENVSQRELLLFPRDDITDVLLSPAERTTIPSVEAHEISDAKCPTERTTVPSVEAHEISDAKWLLTQEALSFYRARHRVIRFNYAHFSGDHLNVSEQDIDLQPLVYETDMAFDEQREELEGQCSTDVVREGFLFIVPETGLLDNFKVKPY</sequence>
<evidence type="ECO:0000259" key="2">
    <source>
        <dbReference type="Pfam" id="PF11878"/>
    </source>
</evidence>
<gene>
    <name evidence="3" type="ORF">GPUH_LOCUS19058</name>
</gene>
<evidence type="ECO:0000313" key="4">
    <source>
        <dbReference type="Proteomes" id="UP000271098"/>
    </source>
</evidence>
<dbReference type="Pfam" id="PF11878">
    <property type="entry name" value="DOCK_C-D_N"/>
    <property type="match status" value="1"/>
</dbReference>
<protein>
    <submittedName>
        <fullName evidence="5">DUF3398 domain-containing protein</fullName>
    </submittedName>
</protein>
<organism evidence="5">
    <name type="scientific">Gongylonema pulchrum</name>
    <dbReference type="NCBI Taxonomy" id="637853"/>
    <lineage>
        <taxon>Eukaryota</taxon>
        <taxon>Metazoa</taxon>
        <taxon>Ecdysozoa</taxon>
        <taxon>Nematoda</taxon>
        <taxon>Chromadorea</taxon>
        <taxon>Rhabditida</taxon>
        <taxon>Spirurina</taxon>
        <taxon>Spiruromorpha</taxon>
        <taxon>Spiruroidea</taxon>
        <taxon>Gongylonematidae</taxon>
        <taxon>Gongylonema</taxon>
    </lineage>
</organism>
<dbReference type="EMBL" id="UYRT01087838">
    <property type="protein sequence ID" value="VDN33057.1"/>
    <property type="molecule type" value="Genomic_DNA"/>
</dbReference>
<dbReference type="InterPro" id="IPR021816">
    <property type="entry name" value="DOCK_C/D_N"/>
</dbReference>
<feature type="region of interest" description="Disordered" evidence="1">
    <location>
        <begin position="1"/>
        <end position="35"/>
    </location>
</feature>
<proteinExistence type="predicted"/>
<dbReference type="WBParaSite" id="GPUH_0001908601-mRNA-1">
    <property type="protein sequence ID" value="GPUH_0001908601-mRNA-1"/>
    <property type="gene ID" value="GPUH_0001908601"/>
</dbReference>
<accession>A0A183EDM0</accession>
<reference evidence="5" key="1">
    <citation type="submission" date="2016-06" db="UniProtKB">
        <authorList>
            <consortium name="WormBaseParasite"/>
        </authorList>
    </citation>
    <scope>IDENTIFICATION</scope>
</reference>
<evidence type="ECO:0000313" key="3">
    <source>
        <dbReference type="EMBL" id="VDN33057.1"/>
    </source>
</evidence>
<evidence type="ECO:0000313" key="5">
    <source>
        <dbReference type="WBParaSite" id="GPUH_0001908601-mRNA-1"/>
    </source>
</evidence>
<reference evidence="3 4" key="2">
    <citation type="submission" date="2018-11" db="EMBL/GenBank/DDBJ databases">
        <authorList>
            <consortium name="Pathogen Informatics"/>
        </authorList>
    </citation>
    <scope>NUCLEOTIDE SEQUENCE [LARGE SCALE GENOMIC DNA]</scope>
</reference>
<feature type="compositionally biased region" description="Basic and acidic residues" evidence="1">
    <location>
        <begin position="1"/>
        <end position="13"/>
    </location>
</feature>
<dbReference type="OrthoDB" id="5874598at2759"/>
<evidence type="ECO:0000256" key="1">
    <source>
        <dbReference type="SAM" id="MobiDB-lite"/>
    </source>
</evidence>
<feature type="compositionally biased region" description="Low complexity" evidence="1">
    <location>
        <begin position="14"/>
        <end position="30"/>
    </location>
</feature>